<gene>
    <name evidence="5" type="ORF">A9D01_02145</name>
</gene>
<dbReference type="InterPro" id="IPR029063">
    <property type="entry name" value="SAM-dependent_MTases_sf"/>
</dbReference>
<organism evidence="5 6">
    <name type="scientific">Corynebacterium striatum</name>
    <dbReference type="NCBI Taxonomy" id="43770"/>
    <lineage>
        <taxon>Bacteria</taxon>
        <taxon>Bacillati</taxon>
        <taxon>Actinomycetota</taxon>
        <taxon>Actinomycetes</taxon>
        <taxon>Mycobacteriales</taxon>
        <taxon>Corynebacteriaceae</taxon>
        <taxon>Corynebacterium</taxon>
    </lineage>
</organism>
<feature type="compositionally biased region" description="Basic and acidic residues" evidence="4">
    <location>
        <begin position="1"/>
        <end position="19"/>
    </location>
</feature>
<sequence>MPHVDSMHNHHEYDNEGHGSTHGPAHLPTREEFEERYAQSQQIWSGNVNATLVDEVADLRPGTALDVGCGEGADLQWLTDRGWEALGIDFAPTAVQRCLDRGLHAEVADYNEFEHEPFNLVAVHYGGIPATEEGVAKLEALTSDVLVFVHHDLESDAVAMPAWLAENLKELEVVKLDKRERRVEGGAGAHHSHDVVLVAKRPTEAAG</sequence>
<reference evidence="5 6" key="1">
    <citation type="submission" date="2017-11" db="EMBL/GenBank/DDBJ databases">
        <title>Whole genome sequencing of cultured pathogen.</title>
        <authorList>
            <person name="Hoffmann M."/>
            <person name="Sanchez M."/>
            <person name="Timme R."/>
            <person name="Nudel K."/>
            <person name="Bry L."/>
        </authorList>
    </citation>
    <scope>NUCLEOTIDE SEQUENCE [LARGE SCALE GENOMIC DNA]</scope>
    <source>
        <strain evidence="5 6">216</strain>
    </source>
</reference>
<dbReference type="Proteomes" id="UP000231994">
    <property type="component" value="Chromosome"/>
</dbReference>
<protein>
    <submittedName>
        <fullName evidence="5">Class I SAM-dependent methyltransferase</fullName>
    </submittedName>
</protein>
<evidence type="ECO:0000313" key="5">
    <source>
        <dbReference type="EMBL" id="ATZ07742.1"/>
    </source>
</evidence>
<name>A0ABC8CJA5_CORST</name>
<evidence type="ECO:0000256" key="2">
    <source>
        <dbReference type="ARBA" id="ARBA00022679"/>
    </source>
</evidence>
<dbReference type="AlphaFoldDB" id="A0ABC8CJA5"/>
<dbReference type="RefSeq" id="WP_049062901.1">
    <property type="nucleotide sequence ID" value="NZ_CP024932.1"/>
</dbReference>
<dbReference type="Pfam" id="PF05724">
    <property type="entry name" value="TPMT"/>
    <property type="match status" value="1"/>
</dbReference>
<keyword evidence="1 5" id="KW-0489">Methyltransferase</keyword>
<dbReference type="EMBL" id="CP024932">
    <property type="protein sequence ID" value="ATZ07742.1"/>
    <property type="molecule type" value="Genomic_DNA"/>
</dbReference>
<dbReference type="InterPro" id="IPR008854">
    <property type="entry name" value="TPMT"/>
</dbReference>
<evidence type="ECO:0000313" key="6">
    <source>
        <dbReference type="Proteomes" id="UP000231994"/>
    </source>
</evidence>
<dbReference type="SUPFAM" id="SSF53335">
    <property type="entry name" value="S-adenosyl-L-methionine-dependent methyltransferases"/>
    <property type="match status" value="1"/>
</dbReference>
<evidence type="ECO:0000256" key="4">
    <source>
        <dbReference type="SAM" id="MobiDB-lite"/>
    </source>
</evidence>
<feature type="region of interest" description="Disordered" evidence="4">
    <location>
        <begin position="1"/>
        <end position="27"/>
    </location>
</feature>
<evidence type="ECO:0000256" key="3">
    <source>
        <dbReference type="ARBA" id="ARBA00022691"/>
    </source>
</evidence>
<dbReference type="Gene3D" id="3.40.50.150">
    <property type="entry name" value="Vaccinia Virus protein VP39"/>
    <property type="match status" value="1"/>
</dbReference>
<accession>A0ABC8CJA5</accession>
<dbReference type="GO" id="GO:0032259">
    <property type="term" value="P:methylation"/>
    <property type="evidence" value="ECO:0007669"/>
    <property type="project" value="UniProtKB-KW"/>
</dbReference>
<dbReference type="GO" id="GO:0008168">
    <property type="term" value="F:methyltransferase activity"/>
    <property type="evidence" value="ECO:0007669"/>
    <property type="project" value="UniProtKB-KW"/>
</dbReference>
<keyword evidence="2" id="KW-0808">Transferase</keyword>
<evidence type="ECO:0000256" key="1">
    <source>
        <dbReference type="ARBA" id="ARBA00022603"/>
    </source>
</evidence>
<keyword evidence="3" id="KW-0949">S-adenosyl-L-methionine</keyword>
<proteinExistence type="predicted"/>